<reference evidence="5" key="1">
    <citation type="journal article" date="2019" name="Int. J. Syst. Evol. Microbiol.">
        <title>The Global Catalogue of Microorganisms (GCM) 10K type strain sequencing project: providing services to taxonomists for standard genome sequencing and annotation.</title>
        <authorList>
            <consortium name="The Broad Institute Genomics Platform"/>
            <consortium name="The Broad Institute Genome Sequencing Center for Infectious Disease"/>
            <person name="Wu L."/>
            <person name="Ma J."/>
        </authorList>
    </citation>
    <scope>NUCLEOTIDE SEQUENCE [LARGE SCALE GENOMIC DNA]</scope>
    <source>
        <strain evidence="5">CCUG 2113</strain>
    </source>
</reference>
<dbReference type="RefSeq" id="WP_082437304.1">
    <property type="nucleotide sequence ID" value="NZ_JAMXAX010000112.1"/>
</dbReference>
<evidence type="ECO:0000259" key="3">
    <source>
        <dbReference type="Pfam" id="PF03629"/>
    </source>
</evidence>
<evidence type="ECO:0000256" key="2">
    <source>
        <dbReference type="SAM" id="SignalP"/>
    </source>
</evidence>
<dbReference type="SUPFAM" id="SSF52266">
    <property type="entry name" value="SGNH hydrolase"/>
    <property type="match status" value="1"/>
</dbReference>
<keyword evidence="2" id="KW-0732">Signal</keyword>
<dbReference type="PROSITE" id="PS51257">
    <property type="entry name" value="PROKAR_LIPOPROTEIN"/>
    <property type="match status" value="1"/>
</dbReference>
<dbReference type="InterPro" id="IPR005181">
    <property type="entry name" value="SASA"/>
</dbReference>
<keyword evidence="5" id="KW-1185">Reference proteome</keyword>
<dbReference type="Gene3D" id="3.40.50.1110">
    <property type="entry name" value="SGNH hydrolase"/>
    <property type="match status" value="1"/>
</dbReference>
<comment type="caution">
    <text evidence="4">The sequence shown here is derived from an EMBL/GenBank/DDBJ whole genome shotgun (WGS) entry which is preliminary data.</text>
</comment>
<evidence type="ECO:0000313" key="5">
    <source>
        <dbReference type="Proteomes" id="UP001595693"/>
    </source>
</evidence>
<dbReference type="EMBL" id="JBHSAJ010000170">
    <property type="protein sequence ID" value="MFC3938158.1"/>
    <property type="molecule type" value="Genomic_DNA"/>
</dbReference>
<gene>
    <name evidence="4" type="ORF">ACFOW3_26410</name>
</gene>
<name>A0ABV8DIT8_9BURK</name>
<feature type="chain" id="PRO_5046359355" evidence="2">
    <location>
        <begin position="35"/>
        <end position="334"/>
    </location>
</feature>
<protein>
    <submittedName>
        <fullName evidence="4">Sialate O-acetylesterase</fullName>
    </submittedName>
</protein>
<evidence type="ECO:0000256" key="1">
    <source>
        <dbReference type="ARBA" id="ARBA00022801"/>
    </source>
</evidence>
<organism evidence="4 5">
    <name type="scientific">Acidovorax facilis</name>
    <dbReference type="NCBI Taxonomy" id="12917"/>
    <lineage>
        <taxon>Bacteria</taxon>
        <taxon>Pseudomonadati</taxon>
        <taxon>Pseudomonadota</taxon>
        <taxon>Betaproteobacteria</taxon>
        <taxon>Burkholderiales</taxon>
        <taxon>Comamonadaceae</taxon>
        <taxon>Acidovorax</taxon>
    </lineage>
</organism>
<dbReference type="Pfam" id="PF03629">
    <property type="entry name" value="SASA"/>
    <property type="match status" value="1"/>
</dbReference>
<proteinExistence type="predicted"/>
<feature type="signal peptide" evidence="2">
    <location>
        <begin position="1"/>
        <end position="34"/>
    </location>
</feature>
<dbReference type="PANTHER" id="PTHR31988">
    <property type="entry name" value="ESTERASE, PUTATIVE (DUF303)-RELATED"/>
    <property type="match status" value="1"/>
</dbReference>
<feature type="domain" description="Sialate O-acetylesterase" evidence="3">
    <location>
        <begin position="49"/>
        <end position="330"/>
    </location>
</feature>
<evidence type="ECO:0000313" key="4">
    <source>
        <dbReference type="EMBL" id="MFC3938158.1"/>
    </source>
</evidence>
<dbReference type="PANTHER" id="PTHR31988:SF19">
    <property type="entry name" value="9-O-ACETYL-N-ACETYLNEURAMINIC ACID DEACETYLASE-RELATED"/>
    <property type="match status" value="1"/>
</dbReference>
<dbReference type="InterPro" id="IPR052940">
    <property type="entry name" value="Carb_Esterase_6"/>
</dbReference>
<dbReference type="Proteomes" id="UP001595693">
    <property type="component" value="Unassembled WGS sequence"/>
</dbReference>
<accession>A0ABV8DIT8</accession>
<sequence>MRKVGVAFRQPTLRLLCSIVCLWGLACASGSSFAQHCLAVDANPSAPVRKLFVIAGQSNAVGLASVRDITSGPNNYVEEDTVFPNVKIYGVFNAGPEIAGKDDATHSSTVSWSRFASWQVARPGFGYKNVTHYPQYFPQGSGAQDMFGPELYFARYLNDRPPKDHYIVKLAVSNTSLNPTTNADSWSPGGRLYKELMKMIAEAHNSKRTEVNLKVAGIFFMQGETDAMHKEWARNYEKNLKEFVQRFREDVQSMTCAEAKNVPVVLGRIQNNSAWVHAKIVRLAQQKVARDVPHVSIVNTDDLSGWLDKSGLHFNEYGQAQLGKRVYQAFFPLL</sequence>
<keyword evidence="1" id="KW-0378">Hydrolase</keyword>
<dbReference type="InterPro" id="IPR036514">
    <property type="entry name" value="SGNH_hydro_sf"/>
</dbReference>